<dbReference type="CDD" id="cd07377">
    <property type="entry name" value="WHTH_GntR"/>
    <property type="match status" value="1"/>
</dbReference>
<dbReference type="GO" id="GO:0003700">
    <property type="term" value="F:DNA-binding transcription factor activity"/>
    <property type="evidence" value="ECO:0007669"/>
    <property type="project" value="InterPro"/>
</dbReference>
<dbReference type="AlphaFoldDB" id="A0A5N3PAI7"/>
<dbReference type="InterPro" id="IPR000524">
    <property type="entry name" value="Tscrpt_reg_HTH_GntR"/>
</dbReference>
<protein>
    <submittedName>
        <fullName evidence="6">GntR family transcriptional regulator</fullName>
    </submittedName>
</protein>
<organism evidence="6 7">
    <name type="scientific">Microvirga brassicacearum</name>
    <dbReference type="NCBI Taxonomy" id="2580413"/>
    <lineage>
        <taxon>Bacteria</taxon>
        <taxon>Pseudomonadati</taxon>
        <taxon>Pseudomonadota</taxon>
        <taxon>Alphaproteobacteria</taxon>
        <taxon>Hyphomicrobiales</taxon>
        <taxon>Methylobacteriaceae</taxon>
        <taxon>Microvirga</taxon>
    </lineage>
</organism>
<dbReference type="InterPro" id="IPR036390">
    <property type="entry name" value="WH_DNA-bd_sf"/>
</dbReference>
<dbReference type="PRINTS" id="PR00035">
    <property type="entry name" value="HTHGNTR"/>
</dbReference>
<dbReference type="InterPro" id="IPR008920">
    <property type="entry name" value="TF_FadR/GntR_C"/>
</dbReference>
<dbReference type="GO" id="GO:0003677">
    <property type="term" value="F:DNA binding"/>
    <property type="evidence" value="ECO:0007669"/>
    <property type="project" value="UniProtKB-KW"/>
</dbReference>
<dbReference type="SMART" id="SM00895">
    <property type="entry name" value="FCD"/>
    <property type="match status" value="1"/>
</dbReference>
<evidence type="ECO:0000256" key="1">
    <source>
        <dbReference type="ARBA" id="ARBA00023015"/>
    </source>
</evidence>
<dbReference type="InterPro" id="IPR011711">
    <property type="entry name" value="GntR_C"/>
</dbReference>
<dbReference type="PANTHER" id="PTHR43537">
    <property type="entry name" value="TRANSCRIPTIONAL REGULATOR, GNTR FAMILY"/>
    <property type="match status" value="1"/>
</dbReference>
<dbReference type="PANTHER" id="PTHR43537:SF24">
    <property type="entry name" value="GLUCONATE OPERON TRANSCRIPTIONAL REPRESSOR"/>
    <property type="match status" value="1"/>
</dbReference>
<keyword evidence="7" id="KW-1185">Reference proteome</keyword>
<evidence type="ECO:0000256" key="2">
    <source>
        <dbReference type="ARBA" id="ARBA00023125"/>
    </source>
</evidence>
<dbReference type="Proteomes" id="UP000325684">
    <property type="component" value="Unassembled WGS sequence"/>
</dbReference>
<keyword evidence="3" id="KW-0804">Transcription</keyword>
<dbReference type="OrthoDB" id="9788098at2"/>
<dbReference type="RefSeq" id="WP_150944947.1">
    <property type="nucleotide sequence ID" value="NZ_VCMV01000017.1"/>
</dbReference>
<feature type="domain" description="HTH gntR-type" evidence="5">
    <location>
        <begin position="31"/>
        <end position="98"/>
    </location>
</feature>
<dbReference type="Gene3D" id="1.10.10.10">
    <property type="entry name" value="Winged helix-like DNA-binding domain superfamily/Winged helix DNA-binding domain"/>
    <property type="match status" value="1"/>
</dbReference>
<sequence length="254" mass="28094">MDITKSRQRKAPVTEAREADKESGWQPLRPRTLVDAVIDEVVAAAASSRILPGDRIVESDLAQGLGVSRVPVREALRILESQGLVVNEPYKGIRLRTVTQERIDHLIEARVALETAAAVRAIVAGRNDRKAVKILNRHIDVLELMGARQDAYGFASADTDFHRALCQFSGNEVVCDLWEMLSRQLTIIVGLSTLGKAMADIVDEHRKLVSVFASGDVEGMTKALDDHINVQTHALDFLAIIERRRAERDSADRS</sequence>
<evidence type="ECO:0000256" key="3">
    <source>
        <dbReference type="ARBA" id="ARBA00023163"/>
    </source>
</evidence>
<accession>A0A5N3PAI7</accession>
<feature type="region of interest" description="Disordered" evidence="4">
    <location>
        <begin position="1"/>
        <end position="24"/>
    </location>
</feature>
<evidence type="ECO:0000259" key="5">
    <source>
        <dbReference type="PROSITE" id="PS50949"/>
    </source>
</evidence>
<dbReference type="PROSITE" id="PS50949">
    <property type="entry name" value="HTH_GNTR"/>
    <property type="match status" value="1"/>
</dbReference>
<dbReference type="Gene3D" id="1.20.120.530">
    <property type="entry name" value="GntR ligand-binding domain-like"/>
    <property type="match status" value="1"/>
</dbReference>
<dbReference type="SUPFAM" id="SSF46785">
    <property type="entry name" value="Winged helix' DNA-binding domain"/>
    <property type="match status" value="1"/>
</dbReference>
<keyword evidence="1" id="KW-0805">Transcription regulation</keyword>
<gene>
    <name evidence="6" type="ORF">FEZ63_12670</name>
</gene>
<dbReference type="EMBL" id="VCMV01000017">
    <property type="protein sequence ID" value="KAB0266740.1"/>
    <property type="molecule type" value="Genomic_DNA"/>
</dbReference>
<keyword evidence="2" id="KW-0238">DNA-binding</keyword>
<dbReference type="Pfam" id="PF00392">
    <property type="entry name" value="GntR"/>
    <property type="match status" value="1"/>
</dbReference>
<evidence type="ECO:0000313" key="6">
    <source>
        <dbReference type="EMBL" id="KAB0266740.1"/>
    </source>
</evidence>
<feature type="compositionally biased region" description="Basic residues" evidence="4">
    <location>
        <begin position="1"/>
        <end position="10"/>
    </location>
</feature>
<comment type="caution">
    <text evidence="6">The sequence shown here is derived from an EMBL/GenBank/DDBJ whole genome shotgun (WGS) entry which is preliminary data.</text>
</comment>
<reference evidence="6 7" key="1">
    <citation type="journal article" date="2019" name="Microorganisms">
        <title>Genome Insights into the Novel Species Microvirga brassicacearum, a Rapeseed Endophyte with Biotechnological Potential.</title>
        <authorList>
            <person name="Jimenez-Gomez A."/>
            <person name="Saati-Santamaria Z."/>
            <person name="Igual J.M."/>
            <person name="Rivas R."/>
            <person name="Mateos P.F."/>
            <person name="Garcia-Fraile P."/>
        </authorList>
    </citation>
    <scope>NUCLEOTIDE SEQUENCE [LARGE SCALE GENOMIC DNA]</scope>
    <source>
        <strain evidence="6 7">CDVBN77</strain>
    </source>
</reference>
<dbReference type="InterPro" id="IPR036388">
    <property type="entry name" value="WH-like_DNA-bd_sf"/>
</dbReference>
<dbReference type="SUPFAM" id="SSF48008">
    <property type="entry name" value="GntR ligand-binding domain-like"/>
    <property type="match status" value="1"/>
</dbReference>
<proteinExistence type="predicted"/>
<evidence type="ECO:0000313" key="7">
    <source>
        <dbReference type="Proteomes" id="UP000325684"/>
    </source>
</evidence>
<dbReference type="Pfam" id="PF07729">
    <property type="entry name" value="FCD"/>
    <property type="match status" value="1"/>
</dbReference>
<name>A0A5N3PAI7_9HYPH</name>
<dbReference type="SMART" id="SM00345">
    <property type="entry name" value="HTH_GNTR"/>
    <property type="match status" value="1"/>
</dbReference>
<evidence type="ECO:0000256" key="4">
    <source>
        <dbReference type="SAM" id="MobiDB-lite"/>
    </source>
</evidence>